<dbReference type="EMBL" id="JAENGZ010000077">
    <property type="protein sequence ID" value="KAG6970298.1"/>
    <property type="molecule type" value="Genomic_DNA"/>
</dbReference>
<dbReference type="OrthoDB" id="135069at2759"/>
<evidence type="ECO:0000313" key="3">
    <source>
        <dbReference type="Proteomes" id="UP000688947"/>
    </source>
</evidence>
<evidence type="ECO:0000313" key="2">
    <source>
        <dbReference type="EMBL" id="KAG6970298.1"/>
    </source>
</evidence>
<sequence>MVAKRRRIHELKSDFEQLTTRASDTITSQGVACDRMQEQVDNLQEVLQKASKQLKCITSQNDHAVAEKKQIASVARLEQRLNQMEALHASIKQLQQEKSVLQTDLSASRETSDYLAGQMERLTTENRSDNSGFA</sequence>
<name>A0A8T1UXK0_9STRA</name>
<protein>
    <submittedName>
        <fullName evidence="2">Uncharacterized protein</fullName>
    </submittedName>
</protein>
<proteinExistence type="predicted"/>
<comment type="caution">
    <text evidence="2">The sequence shown here is derived from an EMBL/GenBank/DDBJ whole genome shotgun (WGS) entry which is preliminary data.</text>
</comment>
<evidence type="ECO:0000256" key="1">
    <source>
        <dbReference type="SAM" id="MobiDB-lite"/>
    </source>
</evidence>
<accession>A0A8T1UXK0</accession>
<organism evidence="2 3">
    <name type="scientific">Phytophthora cactorum</name>
    <dbReference type="NCBI Taxonomy" id="29920"/>
    <lineage>
        <taxon>Eukaryota</taxon>
        <taxon>Sar</taxon>
        <taxon>Stramenopiles</taxon>
        <taxon>Oomycota</taxon>
        <taxon>Peronosporomycetes</taxon>
        <taxon>Peronosporales</taxon>
        <taxon>Peronosporaceae</taxon>
        <taxon>Phytophthora</taxon>
    </lineage>
</organism>
<gene>
    <name evidence="2" type="ORF">JG687_00002714</name>
</gene>
<feature type="region of interest" description="Disordered" evidence="1">
    <location>
        <begin position="103"/>
        <end position="134"/>
    </location>
</feature>
<dbReference type="VEuPathDB" id="FungiDB:PC110_g4433"/>
<dbReference type="Proteomes" id="UP000688947">
    <property type="component" value="Unassembled WGS sequence"/>
</dbReference>
<dbReference type="AlphaFoldDB" id="A0A8T1UXK0"/>
<reference evidence="2" key="1">
    <citation type="submission" date="2021-01" db="EMBL/GenBank/DDBJ databases">
        <title>Phytophthora aleatoria, a newly-described species from Pinus radiata is distinct from Phytophthora cactorum isolates based on comparative genomics.</title>
        <authorList>
            <person name="Mcdougal R."/>
            <person name="Panda P."/>
            <person name="Williams N."/>
            <person name="Studholme D.J."/>
        </authorList>
    </citation>
    <scope>NUCLEOTIDE SEQUENCE</scope>
    <source>
        <strain evidence="2">NZFS 3830</strain>
    </source>
</reference>